<proteinExistence type="predicted"/>
<gene>
    <name evidence="3" type="ORF">CAZ10_04585</name>
</gene>
<feature type="domain" description="AAA+ ATPase" evidence="2">
    <location>
        <begin position="30"/>
        <end position="192"/>
    </location>
</feature>
<dbReference type="Pfam" id="PF17863">
    <property type="entry name" value="AAA_lid_2"/>
    <property type="match status" value="1"/>
</dbReference>
<name>A0A241XUX5_PSEAI</name>
<dbReference type="CDD" id="cd00009">
    <property type="entry name" value="AAA"/>
    <property type="match status" value="1"/>
</dbReference>
<evidence type="ECO:0000313" key="4">
    <source>
        <dbReference type="Proteomes" id="UP000194857"/>
    </source>
</evidence>
<reference evidence="3 4" key="1">
    <citation type="submission" date="2017-05" db="EMBL/GenBank/DDBJ databases">
        <authorList>
            <person name="Song R."/>
            <person name="Chenine A.L."/>
            <person name="Ruprecht R.M."/>
        </authorList>
    </citation>
    <scope>NUCLEOTIDE SEQUENCE [LARGE SCALE GENOMIC DNA]</scope>
    <source>
        <strain evidence="3 4">S567_C10_BS</strain>
    </source>
</reference>
<dbReference type="Pfam" id="PF07728">
    <property type="entry name" value="AAA_5"/>
    <property type="match status" value="1"/>
</dbReference>
<accession>A0A241XUX5</accession>
<dbReference type="Gene3D" id="1.10.8.80">
    <property type="entry name" value="Magnesium chelatase subunit I, C-Terminal domain"/>
    <property type="match status" value="1"/>
</dbReference>
<dbReference type="Proteomes" id="UP000194857">
    <property type="component" value="Unassembled WGS sequence"/>
</dbReference>
<evidence type="ECO:0000256" key="1">
    <source>
        <dbReference type="SAM" id="MobiDB-lite"/>
    </source>
</evidence>
<sequence>MSATVHYPLSAVVAADELKLALCLAAVDPAIGGVLIEGPRGMAKSTLARGVAELLPAGEFVTLPLGASEERIVGSLDLDAALGEGRARFSPGVLAKADGGVLYVDEVNLLPDHLVDLLLDVAASGVNLVERDGISHRHPARFVLIGTMNPEEGELRPQLLDRFGLNVRLDTQPPPAERAEIIRRRLAFDADPQAFAERWEGQQDTLRRRCAEARRRLARIPLDDAALDSIARRCFEAAVDGLRADLVWLRAARAHAAWRGGERIEAEDIDAVEHFALLHRRRQSNPPPSAANPPPPPAAAPVALPERTGDGEGQWGELPARPVAMRTARELPRWPKKP</sequence>
<dbReference type="InterPro" id="IPR045006">
    <property type="entry name" value="CHLI-like"/>
</dbReference>
<feature type="compositionally biased region" description="Pro residues" evidence="1">
    <location>
        <begin position="285"/>
        <end position="299"/>
    </location>
</feature>
<feature type="compositionally biased region" description="Basic and acidic residues" evidence="1">
    <location>
        <begin position="327"/>
        <end position="338"/>
    </location>
</feature>
<dbReference type="Gene3D" id="3.40.50.300">
    <property type="entry name" value="P-loop containing nucleotide triphosphate hydrolases"/>
    <property type="match status" value="1"/>
</dbReference>
<dbReference type="GO" id="GO:0016887">
    <property type="term" value="F:ATP hydrolysis activity"/>
    <property type="evidence" value="ECO:0007669"/>
    <property type="project" value="InterPro"/>
</dbReference>
<dbReference type="InterPro" id="IPR011704">
    <property type="entry name" value="ATPase_dyneun-rel_AAA"/>
</dbReference>
<dbReference type="EMBL" id="NFFZ01000002">
    <property type="protein sequence ID" value="OTI65050.1"/>
    <property type="molecule type" value="Genomic_DNA"/>
</dbReference>
<evidence type="ECO:0000259" key="2">
    <source>
        <dbReference type="SMART" id="SM00382"/>
    </source>
</evidence>
<evidence type="ECO:0000313" key="3">
    <source>
        <dbReference type="EMBL" id="OTI65050.1"/>
    </source>
</evidence>
<dbReference type="AlphaFoldDB" id="A0A241XUX5"/>
<dbReference type="SMART" id="SM00382">
    <property type="entry name" value="AAA"/>
    <property type="match status" value="1"/>
</dbReference>
<dbReference type="SUPFAM" id="SSF52540">
    <property type="entry name" value="P-loop containing nucleoside triphosphate hydrolases"/>
    <property type="match status" value="1"/>
</dbReference>
<organism evidence="3 4">
    <name type="scientific">Pseudomonas aeruginosa</name>
    <dbReference type="NCBI Taxonomy" id="287"/>
    <lineage>
        <taxon>Bacteria</taxon>
        <taxon>Pseudomonadati</taxon>
        <taxon>Pseudomonadota</taxon>
        <taxon>Gammaproteobacteria</taxon>
        <taxon>Pseudomonadales</taxon>
        <taxon>Pseudomonadaceae</taxon>
        <taxon>Pseudomonas</taxon>
    </lineage>
</organism>
<dbReference type="InterPro" id="IPR041628">
    <property type="entry name" value="ChlI/MoxR_AAA_lid"/>
</dbReference>
<protein>
    <submittedName>
        <fullName evidence="3">Magnesium chelatase</fullName>
    </submittedName>
</protein>
<feature type="region of interest" description="Disordered" evidence="1">
    <location>
        <begin position="282"/>
        <end position="338"/>
    </location>
</feature>
<comment type="caution">
    <text evidence="3">The sequence shown here is derived from an EMBL/GenBank/DDBJ whole genome shotgun (WGS) entry which is preliminary data.</text>
</comment>
<dbReference type="PANTHER" id="PTHR32039">
    <property type="entry name" value="MAGNESIUM-CHELATASE SUBUNIT CHLI"/>
    <property type="match status" value="1"/>
</dbReference>
<dbReference type="GO" id="GO:0005524">
    <property type="term" value="F:ATP binding"/>
    <property type="evidence" value="ECO:0007669"/>
    <property type="project" value="InterPro"/>
</dbReference>
<dbReference type="RefSeq" id="WP_017001494.1">
    <property type="nucleotide sequence ID" value="NZ_CAADLW010000391.1"/>
</dbReference>
<dbReference type="PANTHER" id="PTHR32039:SF9">
    <property type="entry name" value="MAGNESIUM-CHELATASE SUBUNIT CHLI-2, CHLOROPLASTIC"/>
    <property type="match status" value="1"/>
</dbReference>
<dbReference type="InterPro" id="IPR027417">
    <property type="entry name" value="P-loop_NTPase"/>
</dbReference>
<dbReference type="InterPro" id="IPR003593">
    <property type="entry name" value="AAA+_ATPase"/>
</dbReference>